<feature type="domain" description="Ppx/GppA phosphatase C-terminal" evidence="4">
    <location>
        <begin position="332"/>
        <end position="505"/>
    </location>
</feature>
<accession>A0A285JH48</accession>
<dbReference type="AlphaFoldDB" id="A0A285JH48"/>
<dbReference type="SUPFAM" id="SSF109604">
    <property type="entry name" value="HD-domain/PDEase-like"/>
    <property type="match status" value="1"/>
</dbReference>
<dbReference type="InterPro" id="IPR003607">
    <property type="entry name" value="HD/PDEase_dom"/>
</dbReference>
<keyword evidence="1 2" id="KW-0378">Hydrolase</keyword>
<reference evidence="6" key="1">
    <citation type="submission" date="2017-09" db="EMBL/GenBank/DDBJ databases">
        <authorList>
            <person name="Varghese N."/>
            <person name="Submissions S."/>
        </authorList>
    </citation>
    <scope>NUCLEOTIDE SEQUENCE [LARGE SCALE GENOMIC DNA]</scope>
    <source>
        <strain evidence="6">CGMCC 1.12461</strain>
    </source>
</reference>
<organism evidence="5 6">
    <name type="scientific">Arsukibacterium tuosuense</name>
    <dbReference type="NCBI Taxonomy" id="1323745"/>
    <lineage>
        <taxon>Bacteria</taxon>
        <taxon>Pseudomonadati</taxon>
        <taxon>Pseudomonadota</taxon>
        <taxon>Gammaproteobacteria</taxon>
        <taxon>Chromatiales</taxon>
        <taxon>Chromatiaceae</taxon>
        <taxon>Arsukibacterium</taxon>
    </lineage>
</organism>
<dbReference type="Gene3D" id="3.30.70.2260">
    <property type="match status" value="1"/>
</dbReference>
<dbReference type="Gene3D" id="1.10.3210.10">
    <property type="entry name" value="Hypothetical protein af1432"/>
    <property type="match status" value="1"/>
</dbReference>
<dbReference type="InterPro" id="IPR048950">
    <property type="entry name" value="Ppx_GppA_C"/>
</dbReference>
<name>A0A285JH48_9GAMM</name>
<comment type="pathway">
    <text evidence="2">Purine metabolism; ppGpp biosynthesis; ppGpp from GTP: step 2/2.</text>
</comment>
<dbReference type="Gene3D" id="3.30.420.40">
    <property type="match status" value="1"/>
</dbReference>
<dbReference type="Pfam" id="PF02541">
    <property type="entry name" value="Ppx-GppA"/>
    <property type="match status" value="1"/>
</dbReference>
<dbReference type="Pfam" id="PF21447">
    <property type="entry name" value="Ppx-GppA_III"/>
    <property type="match status" value="1"/>
</dbReference>
<evidence type="ECO:0000256" key="1">
    <source>
        <dbReference type="ARBA" id="ARBA00022801"/>
    </source>
</evidence>
<dbReference type="SUPFAM" id="SSF53067">
    <property type="entry name" value="Actin-like ATPase domain"/>
    <property type="match status" value="2"/>
</dbReference>
<dbReference type="CDD" id="cd00077">
    <property type="entry name" value="HDc"/>
    <property type="match status" value="1"/>
</dbReference>
<dbReference type="FunFam" id="3.30.420.150:FF:000001">
    <property type="entry name" value="Guanosine-5'-triphosphate,3'-diphosphate pyrophosphatase"/>
    <property type="match status" value="1"/>
</dbReference>
<evidence type="ECO:0000259" key="4">
    <source>
        <dbReference type="Pfam" id="PF21447"/>
    </source>
</evidence>
<dbReference type="InterPro" id="IPR050273">
    <property type="entry name" value="GppA/Ppx_hydrolase"/>
</dbReference>
<dbReference type="UniPathway" id="UPA00908">
    <property type="reaction ID" value="UER00885"/>
</dbReference>
<feature type="domain" description="Ppx/GppA phosphatase N-terminal" evidence="3">
    <location>
        <begin position="47"/>
        <end position="326"/>
    </location>
</feature>
<dbReference type="EC" id="3.6.1.40" evidence="2"/>
<comment type="catalytic activity">
    <reaction evidence="2">
        <text>guanosine 3'-diphosphate 5'-triphosphate + H2O = guanosine 3',5'-bis(diphosphate) + phosphate + H(+)</text>
        <dbReference type="Rhea" id="RHEA:13073"/>
        <dbReference type="ChEBI" id="CHEBI:15377"/>
        <dbReference type="ChEBI" id="CHEBI:15378"/>
        <dbReference type="ChEBI" id="CHEBI:43474"/>
        <dbReference type="ChEBI" id="CHEBI:77828"/>
        <dbReference type="ChEBI" id="CHEBI:142410"/>
        <dbReference type="EC" id="3.6.1.40"/>
    </reaction>
</comment>
<gene>
    <name evidence="2" type="primary">gppA</name>
    <name evidence="5" type="ORF">SAMN06297280_3635</name>
</gene>
<dbReference type="PIRSF" id="PIRSF001267">
    <property type="entry name" value="Pyrophosphatase_GppA_Ppx"/>
    <property type="match status" value="1"/>
</dbReference>
<dbReference type="PANTHER" id="PTHR30005">
    <property type="entry name" value="EXOPOLYPHOSPHATASE"/>
    <property type="match status" value="1"/>
</dbReference>
<keyword evidence="6" id="KW-1185">Reference proteome</keyword>
<dbReference type="InterPro" id="IPR023709">
    <property type="entry name" value="Guo-5TP_3DP_PyrP"/>
</dbReference>
<dbReference type="EMBL" id="OBEB01000009">
    <property type="protein sequence ID" value="SNY59598.1"/>
    <property type="molecule type" value="Genomic_DNA"/>
</dbReference>
<sequence length="519" mass="57341">MAREIPAAGPANAEPLVTGELLSDTSPHSDIYAVIDLGSNSFHMLMVKVVGGSVQVIGRVKRKVRLAAGLNDNLVLSRKAMKRGWECLALFAERLQDIPAANIRIVGTATLRLAQNVKSFLKEAEVILGQKVQVISGADEARIIYLGVAHTSNCDSNRLVIDIGGASTEVVVGRGFTPELLASLNMGCVTYLERYFGDGELSEDNFNQAIQAATEQIAPISAEFLAKGWQIAVGASGTVQAVQEILVAQGKDEVITLGKLEDIMQQTMACGPISQLNIIGLAQERKQVFASGLAILVALFRTLQIHGMTLSGGALREGVLYSMLPQLQHSDVRNRTVASLMVRYFIDQRHAERVADMAVELAGQLQHRWDLDKFEGHSMLRSGALLHELGLLIEYKNHHHHGAYIINHSDLPGFTRAQQQLVMALVYNHRADISREVIARQTMTSVLLTVRLTRILRLAVILSMRRRHEVLPEVKMTTKAETLTLQMPANWLEQHPLMRAELEQEVQYQQQAGWQLLIK</sequence>
<proteinExistence type="inferred from homology"/>
<dbReference type="PANTHER" id="PTHR30005:SF0">
    <property type="entry name" value="RETROGRADE REGULATION PROTEIN 2"/>
    <property type="match status" value="1"/>
</dbReference>
<dbReference type="GO" id="GO:0008894">
    <property type="term" value="F:guanosine-5'-triphosphate,3'-diphosphate diphosphatase activity"/>
    <property type="evidence" value="ECO:0007669"/>
    <property type="project" value="UniProtKB-UniRule"/>
</dbReference>
<dbReference type="HAMAP" id="MF_01550">
    <property type="entry name" value="GppA"/>
    <property type="match status" value="1"/>
</dbReference>
<evidence type="ECO:0000259" key="3">
    <source>
        <dbReference type="Pfam" id="PF02541"/>
    </source>
</evidence>
<evidence type="ECO:0000256" key="2">
    <source>
        <dbReference type="HAMAP-Rule" id="MF_01550"/>
    </source>
</evidence>
<dbReference type="InterPro" id="IPR003695">
    <property type="entry name" value="Ppx_GppA_N"/>
</dbReference>
<protein>
    <recommendedName>
        <fullName evidence="2">Guanosine-5'-triphosphate,3'-diphosphate pyrophosphatase</fullName>
        <ecNumber evidence="2">3.6.1.40</ecNumber>
    </recommendedName>
    <alternativeName>
        <fullName evidence="2">Guanosine pentaphosphate phosphohydrolase</fullName>
    </alternativeName>
    <alternativeName>
        <fullName evidence="2">pppGpp-5'-phosphohydrolase</fullName>
    </alternativeName>
</protein>
<dbReference type="GO" id="GO:0015970">
    <property type="term" value="P:guanosine tetraphosphate biosynthetic process"/>
    <property type="evidence" value="ECO:0007669"/>
    <property type="project" value="UniProtKB-UniRule"/>
</dbReference>
<comment type="function">
    <text evidence="2">Catalyzes the conversion of pppGpp to ppGpp. Guanosine pentaphosphate (pppGpp) is a cytoplasmic signaling molecule which together with ppGpp controls the 'stringent response', an adaptive process that allows bacteria to respond to amino acid starvation, resulting in the coordinated regulation of numerous cellular activities.</text>
</comment>
<dbReference type="InterPro" id="IPR030673">
    <property type="entry name" value="PyroPPase_GppA_Ppx"/>
</dbReference>
<dbReference type="Gene3D" id="3.30.420.150">
    <property type="entry name" value="Exopolyphosphatase. Domain 2"/>
    <property type="match status" value="1"/>
</dbReference>
<dbReference type="GO" id="GO:0015949">
    <property type="term" value="P:nucleobase-containing small molecule interconversion"/>
    <property type="evidence" value="ECO:0007669"/>
    <property type="project" value="TreeGrafter"/>
</dbReference>
<dbReference type="NCBIfam" id="NF008260">
    <property type="entry name" value="PRK11031.1"/>
    <property type="match status" value="1"/>
</dbReference>
<dbReference type="GO" id="GO:0015974">
    <property type="term" value="P:guanosine pentaphosphate catabolic process"/>
    <property type="evidence" value="ECO:0007669"/>
    <property type="project" value="InterPro"/>
</dbReference>
<dbReference type="Proteomes" id="UP000219353">
    <property type="component" value="Unassembled WGS sequence"/>
</dbReference>
<dbReference type="FunFam" id="3.30.420.40:FF:000023">
    <property type="entry name" value="Guanosine-5'-triphosphate,3'-diphosphate pyrophosphatase"/>
    <property type="match status" value="1"/>
</dbReference>
<comment type="similarity">
    <text evidence="2">Belongs to the GppA/Ppx family. GppA subfamily.</text>
</comment>
<evidence type="ECO:0000313" key="6">
    <source>
        <dbReference type="Proteomes" id="UP000219353"/>
    </source>
</evidence>
<evidence type="ECO:0000313" key="5">
    <source>
        <dbReference type="EMBL" id="SNY59598.1"/>
    </source>
</evidence>
<dbReference type="RefSeq" id="WP_212682445.1">
    <property type="nucleotide sequence ID" value="NZ_OBEB01000009.1"/>
</dbReference>
<dbReference type="InterPro" id="IPR043129">
    <property type="entry name" value="ATPase_NBD"/>
</dbReference>